<evidence type="ECO:0000313" key="9">
    <source>
        <dbReference type="Proteomes" id="UP000824132"/>
    </source>
</evidence>
<protein>
    <recommendedName>
        <fullName evidence="5">Acetyltransferase</fullName>
        <ecNumber evidence="5">2.3.1.-</ecNumber>
    </recommendedName>
</protein>
<dbReference type="Pfam" id="PF12464">
    <property type="entry name" value="Mac"/>
    <property type="match status" value="1"/>
</dbReference>
<dbReference type="SMART" id="SM01266">
    <property type="entry name" value="Mac"/>
    <property type="match status" value="1"/>
</dbReference>
<proteinExistence type="inferred from homology"/>
<dbReference type="InterPro" id="IPR018357">
    <property type="entry name" value="Hexapep_transf_CS"/>
</dbReference>
<dbReference type="SUPFAM" id="SSF51161">
    <property type="entry name" value="Trimeric LpxA-like enzymes"/>
    <property type="match status" value="1"/>
</dbReference>
<dbReference type="CDD" id="cd03357">
    <property type="entry name" value="LbH_MAT_GAT"/>
    <property type="match status" value="1"/>
</dbReference>
<name>A0A9D2A7X1_9FIRM</name>
<dbReference type="InterPro" id="IPR039369">
    <property type="entry name" value="LacA-like"/>
</dbReference>
<keyword evidence="2 5" id="KW-0808">Transferase</keyword>
<evidence type="ECO:0000256" key="4">
    <source>
        <dbReference type="ARBA" id="ARBA00023315"/>
    </source>
</evidence>
<evidence type="ECO:0000256" key="2">
    <source>
        <dbReference type="ARBA" id="ARBA00022679"/>
    </source>
</evidence>
<reference evidence="8" key="2">
    <citation type="submission" date="2021-04" db="EMBL/GenBank/DDBJ databases">
        <authorList>
            <person name="Gilroy R."/>
        </authorList>
    </citation>
    <scope>NUCLEOTIDE SEQUENCE</scope>
    <source>
        <strain evidence="8">CHK187-5294</strain>
    </source>
</reference>
<feature type="coiled-coil region" evidence="6">
    <location>
        <begin position="20"/>
        <end position="47"/>
    </location>
</feature>
<feature type="domain" description="Maltose/galactoside acetyltransferase" evidence="7">
    <location>
        <begin position="4"/>
        <end position="58"/>
    </location>
</feature>
<dbReference type="InterPro" id="IPR011004">
    <property type="entry name" value="Trimer_LpxA-like_sf"/>
</dbReference>
<keyword evidence="6" id="KW-0175">Coiled coil</keyword>
<dbReference type="InterPro" id="IPR024688">
    <property type="entry name" value="Mac_dom"/>
</dbReference>
<dbReference type="EMBL" id="DXCL01000011">
    <property type="protein sequence ID" value="HIZ03056.1"/>
    <property type="molecule type" value="Genomic_DNA"/>
</dbReference>
<evidence type="ECO:0000259" key="7">
    <source>
        <dbReference type="SMART" id="SM01266"/>
    </source>
</evidence>
<reference evidence="8" key="1">
    <citation type="journal article" date="2021" name="PeerJ">
        <title>Extensive microbial diversity within the chicken gut microbiome revealed by metagenomics and culture.</title>
        <authorList>
            <person name="Gilroy R."/>
            <person name="Ravi A."/>
            <person name="Getino M."/>
            <person name="Pursley I."/>
            <person name="Horton D.L."/>
            <person name="Alikhan N.F."/>
            <person name="Baker D."/>
            <person name="Gharbi K."/>
            <person name="Hall N."/>
            <person name="Watson M."/>
            <person name="Adriaenssens E.M."/>
            <person name="Foster-Nyarko E."/>
            <person name="Jarju S."/>
            <person name="Secka A."/>
            <person name="Antonio M."/>
            <person name="Oren A."/>
            <person name="Chaudhuri R.R."/>
            <person name="La Ragione R."/>
            <person name="Hildebrand F."/>
            <person name="Pallen M.J."/>
        </authorList>
    </citation>
    <scope>NUCLEOTIDE SEQUENCE</scope>
    <source>
        <strain evidence="8">CHK187-5294</strain>
    </source>
</reference>
<sequence>MKEFDKMIAGEIYNPGDDELVKLRTRARKLTREYNLTEEEEQEKRQKLLREIFGSCGDFIYCEPPLRFDYGINTRVGEDFFSNFNLVILDCAPVRIGKQCFIGPNVTIATPVHPFLACDRNMRRAANGTKFDYEYARPITIEDNVWLASNVVVCGGVTIGHDTVIGAGSVVTHDIPSGVLAAGNPCRVIRPLTEKDKLKLPNE</sequence>
<evidence type="ECO:0000256" key="1">
    <source>
        <dbReference type="ARBA" id="ARBA00007274"/>
    </source>
</evidence>
<evidence type="ECO:0000313" key="8">
    <source>
        <dbReference type="EMBL" id="HIZ03056.1"/>
    </source>
</evidence>
<dbReference type="Pfam" id="PF14602">
    <property type="entry name" value="Hexapep_2"/>
    <property type="match status" value="1"/>
</dbReference>
<dbReference type="FunFam" id="2.160.10.10:FF:000025">
    <property type="entry name" value="Hexapeptide-repeat containing-acetyltransferase"/>
    <property type="match status" value="1"/>
</dbReference>
<comment type="caution">
    <text evidence="8">The sequence shown here is derived from an EMBL/GenBank/DDBJ whole genome shotgun (WGS) entry which is preliminary data.</text>
</comment>
<dbReference type="GO" id="GO:0008870">
    <property type="term" value="F:galactoside O-acetyltransferase activity"/>
    <property type="evidence" value="ECO:0007669"/>
    <property type="project" value="TreeGrafter"/>
</dbReference>
<dbReference type="PANTHER" id="PTHR43017:SF1">
    <property type="entry name" value="ACETYLTRANSFERASE YJL218W-RELATED"/>
    <property type="match status" value="1"/>
</dbReference>
<evidence type="ECO:0000256" key="6">
    <source>
        <dbReference type="SAM" id="Coils"/>
    </source>
</evidence>
<dbReference type="AlphaFoldDB" id="A0A9D2A7X1"/>
<dbReference type="Proteomes" id="UP000824132">
    <property type="component" value="Unassembled WGS sequence"/>
</dbReference>
<keyword evidence="3" id="KW-0677">Repeat</keyword>
<gene>
    <name evidence="8" type="ORF">H9727_02095</name>
</gene>
<evidence type="ECO:0000256" key="3">
    <source>
        <dbReference type="ARBA" id="ARBA00022737"/>
    </source>
</evidence>
<evidence type="ECO:0000256" key="5">
    <source>
        <dbReference type="RuleBase" id="RU367021"/>
    </source>
</evidence>
<dbReference type="EC" id="2.3.1.-" evidence="5"/>
<accession>A0A9D2A7X1</accession>
<dbReference type="Gene3D" id="2.160.10.10">
    <property type="entry name" value="Hexapeptide repeat proteins"/>
    <property type="match status" value="1"/>
</dbReference>
<organism evidence="8 9">
    <name type="scientific">Candidatus Borkfalkia avistercoris</name>
    <dbReference type="NCBI Taxonomy" id="2838504"/>
    <lineage>
        <taxon>Bacteria</taxon>
        <taxon>Bacillati</taxon>
        <taxon>Bacillota</taxon>
        <taxon>Clostridia</taxon>
        <taxon>Christensenellales</taxon>
        <taxon>Christensenellaceae</taxon>
        <taxon>Candidatus Borkfalkia</taxon>
    </lineage>
</organism>
<keyword evidence="4 5" id="KW-0012">Acyltransferase</keyword>
<dbReference type="PANTHER" id="PTHR43017">
    <property type="entry name" value="GALACTOSIDE O-ACETYLTRANSFERASE"/>
    <property type="match status" value="1"/>
</dbReference>
<dbReference type="Pfam" id="PF00132">
    <property type="entry name" value="Hexapep"/>
    <property type="match status" value="1"/>
</dbReference>
<dbReference type="PROSITE" id="PS00101">
    <property type="entry name" value="HEXAPEP_TRANSFERASES"/>
    <property type="match status" value="1"/>
</dbReference>
<comment type="similarity">
    <text evidence="1 5">Belongs to the transferase hexapeptide repeat family.</text>
</comment>
<dbReference type="InterPro" id="IPR001451">
    <property type="entry name" value="Hexapep"/>
</dbReference>